<evidence type="ECO:0000313" key="2">
    <source>
        <dbReference type="EMBL" id="CEP00634.1"/>
    </source>
</evidence>
<evidence type="ECO:0000256" key="1">
    <source>
        <dbReference type="SAM" id="MobiDB-lite"/>
    </source>
</evidence>
<name>A0A0G4IZY0_PLABS</name>
<dbReference type="Proteomes" id="UP000039324">
    <property type="component" value="Unassembled WGS sequence"/>
</dbReference>
<sequence>LERVVKRPRGQRSQDAIGQRQPVHVDLGERRPARDRCPDLVARRVRPVDVLDRYALALPQRLVDRAPFDLDGHDPDRKDHEDDGGLQPRLRQRVPGQAALRSSRNRGQGRPRGVRVALPVDAAGENRVLHDAEDVVVDPDAGHDHTRRHVQRQGARHTGQDCQQGRGAHDGQRAAPRPDRLPLLCARRRALGTSARVHTYWLTTLHVGVLYHKAGPPVKWGYHAIATYVGIRAALYNEQTIHE</sequence>
<evidence type="ECO:0000313" key="3">
    <source>
        <dbReference type="Proteomes" id="UP000039324"/>
    </source>
</evidence>
<feature type="region of interest" description="Disordered" evidence="1">
    <location>
        <begin position="1"/>
        <end position="31"/>
    </location>
</feature>
<proteinExistence type="predicted"/>
<reference evidence="2 3" key="1">
    <citation type="submission" date="2015-02" db="EMBL/GenBank/DDBJ databases">
        <authorList>
            <person name="Chooi Y.-H."/>
        </authorList>
    </citation>
    <scope>NUCLEOTIDE SEQUENCE [LARGE SCALE GENOMIC DNA]</scope>
    <source>
        <strain evidence="2">E3</strain>
    </source>
</reference>
<feature type="compositionally biased region" description="Basic residues" evidence="1">
    <location>
        <begin position="145"/>
        <end position="155"/>
    </location>
</feature>
<gene>
    <name evidence="2" type="ORF">PBRA_001688</name>
</gene>
<feature type="compositionally biased region" description="Basic residues" evidence="1">
    <location>
        <begin position="103"/>
        <end position="113"/>
    </location>
</feature>
<feature type="region of interest" description="Disordered" evidence="1">
    <location>
        <begin position="66"/>
        <end position="114"/>
    </location>
</feature>
<accession>A0A0G4IZY0</accession>
<organism evidence="2 3">
    <name type="scientific">Plasmodiophora brassicae</name>
    <name type="common">Clubroot disease agent</name>
    <dbReference type="NCBI Taxonomy" id="37360"/>
    <lineage>
        <taxon>Eukaryota</taxon>
        <taxon>Sar</taxon>
        <taxon>Rhizaria</taxon>
        <taxon>Endomyxa</taxon>
        <taxon>Phytomyxea</taxon>
        <taxon>Plasmodiophorida</taxon>
        <taxon>Plasmodiophoridae</taxon>
        <taxon>Plasmodiophora</taxon>
    </lineage>
</organism>
<feature type="region of interest" description="Disordered" evidence="1">
    <location>
        <begin position="139"/>
        <end position="177"/>
    </location>
</feature>
<keyword evidence="3" id="KW-1185">Reference proteome</keyword>
<protein>
    <submittedName>
        <fullName evidence="2">Uncharacterized protein</fullName>
    </submittedName>
</protein>
<dbReference type="EMBL" id="CDSF01000101">
    <property type="protein sequence ID" value="CEP00634.1"/>
    <property type="molecule type" value="Genomic_DNA"/>
</dbReference>
<feature type="compositionally biased region" description="Basic and acidic residues" evidence="1">
    <location>
        <begin position="167"/>
        <end position="177"/>
    </location>
</feature>
<feature type="compositionally biased region" description="Basic and acidic residues" evidence="1">
    <location>
        <begin position="66"/>
        <end position="83"/>
    </location>
</feature>
<feature type="compositionally biased region" description="Basic residues" evidence="1">
    <location>
        <begin position="1"/>
        <end position="10"/>
    </location>
</feature>
<feature type="non-terminal residue" evidence="2">
    <location>
        <position position="1"/>
    </location>
</feature>
<dbReference type="AlphaFoldDB" id="A0A0G4IZY0"/>